<dbReference type="GO" id="GO:0003676">
    <property type="term" value="F:nucleic acid binding"/>
    <property type="evidence" value="ECO:0007669"/>
    <property type="project" value="InterPro"/>
</dbReference>
<name>A0AAD8TYC3_LOLMU</name>
<dbReference type="InterPro" id="IPR036875">
    <property type="entry name" value="Znf_CCHC_sf"/>
</dbReference>
<dbReference type="Proteomes" id="UP001231189">
    <property type="component" value="Unassembled WGS sequence"/>
</dbReference>
<dbReference type="AlphaFoldDB" id="A0AAD8TYC3"/>
<dbReference type="GO" id="GO:0008270">
    <property type="term" value="F:zinc ion binding"/>
    <property type="evidence" value="ECO:0007669"/>
    <property type="project" value="InterPro"/>
</dbReference>
<reference evidence="3" key="1">
    <citation type="submission" date="2023-07" db="EMBL/GenBank/DDBJ databases">
        <title>A chromosome-level genome assembly of Lolium multiflorum.</title>
        <authorList>
            <person name="Chen Y."/>
            <person name="Copetti D."/>
            <person name="Kolliker R."/>
            <person name="Studer B."/>
        </authorList>
    </citation>
    <scope>NUCLEOTIDE SEQUENCE</scope>
    <source>
        <strain evidence="3">02402/16</strain>
        <tissue evidence="3">Leaf</tissue>
    </source>
</reference>
<dbReference type="InterPro" id="IPR001878">
    <property type="entry name" value="Znf_CCHC"/>
</dbReference>
<dbReference type="SMART" id="SM00343">
    <property type="entry name" value="ZnF_C2HC"/>
    <property type="match status" value="1"/>
</dbReference>
<gene>
    <name evidence="3" type="ORF">QYE76_011026</name>
</gene>
<dbReference type="Gene3D" id="4.10.60.10">
    <property type="entry name" value="Zinc finger, CCHC-type"/>
    <property type="match status" value="1"/>
</dbReference>
<sequence>MNPPLSSYLKDILASYHLQLAQLHPNVVLVLAIFQLLREDFVSVMPSVPLFRHYFVPRVELGDAISGGVTFCLWDRVTEAYIPVDKKKWDEWQISWRFVRFPSWEDIVSDPSSPPSQRPGWGDQEEDDEDLIMVNPTINFNSFLEKEKLKNNGSNFTDWFCNLRIVLTVGQLLYVLDAPLGDPPAETTTDEAKNVYLTRKNHYSTIQCAILYGLESELQKRFETHDPHDIINDLKMIFETHAAVESYDACEKFFNCKMEECGSVSEHVLKMSGHVKKLQDLGITIPNALGIHCVLQSLPPSYKNFVMNYNMQCMDKTLPKIFSMLKTAEVEIKKEHQVLMVNKTTKFKKQGKHKEKGKFKKGGKKADAPPNKPKAGPKSDTVCYYCKEEGHWKLNCSKYLADLKSDNIKKERHI</sequence>
<evidence type="ECO:0000259" key="2">
    <source>
        <dbReference type="SMART" id="SM00343"/>
    </source>
</evidence>
<dbReference type="EMBL" id="JAUUTY010000001">
    <property type="protein sequence ID" value="KAK1694329.1"/>
    <property type="molecule type" value="Genomic_DNA"/>
</dbReference>
<dbReference type="Pfam" id="PF04195">
    <property type="entry name" value="Transposase_28"/>
    <property type="match status" value="1"/>
</dbReference>
<evidence type="ECO:0000313" key="3">
    <source>
        <dbReference type="EMBL" id="KAK1694329.1"/>
    </source>
</evidence>
<keyword evidence="4" id="KW-1185">Reference proteome</keyword>
<feature type="region of interest" description="Disordered" evidence="1">
    <location>
        <begin position="346"/>
        <end position="379"/>
    </location>
</feature>
<dbReference type="Pfam" id="PF14223">
    <property type="entry name" value="Retrotran_gag_2"/>
    <property type="match status" value="1"/>
</dbReference>
<feature type="compositionally biased region" description="Basic residues" evidence="1">
    <location>
        <begin position="346"/>
        <end position="363"/>
    </location>
</feature>
<evidence type="ECO:0000256" key="1">
    <source>
        <dbReference type="SAM" id="MobiDB-lite"/>
    </source>
</evidence>
<organism evidence="3 4">
    <name type="scientific">Lolium multiflorum</name>
    <name type="common">Italian ryegrass</name>
    <name type="synonym">Lolium perenne subsp. multiflorum</name>
    <dbReference type="NCBI Taxonomy" id="4521"/>
    <lineage>
        <taxon>Eukaryota</taxon>
        <taxon>Viridiplantae</taxon>
        <taxon>Streptophyta</taxon>
        <taxon>Embryophyta</taxon>
        <taxon>Tracheophyta</taxon>
        <taxon>Spermatophyta</taxon>
        <taxon>Magnoliopsida</taxon>
        <taxon>Liliopsida</taxon>
        <taxon>Poales</taxon>
        <taxon>Poaceae</taxon>
        <taxon>BOP clade</taxon>
        <taxon>Pooideae</taxon>
        <taxon>Poodae</taxon>
        <taxon>Poeae</taxon>
        <taxon>Poeae Chloroplast Group 2 (Poeae type)</taxon>
        <taxon>Loliodinae</taxon>
        <taxon>Loliinae</taxon>
        <taxon>Lolium</taxon>
    </lineage>
</organism>
<evidence type="ECO:0000313" key="4">
    <source>
        <dbReference type="Proteomes" id="UP001231189"/>
    </source>
</evidence>
<feature type="domain" description="CCHC-type" evidence="2">
    <location>
        <begin position="382"/>
        <end position="398"/>
    </location>
</feature>
<comment type="caution">
    <text evidence="3">The sequence shown here is derived from an EMBL/GenBank/DDBJ whole genome shotgun (WGS) entry which is preliminary data.</text>
</comment>
<accession>A0AAD8TYC3</accession>
<proteinExistence type="predicted"/>
<protein>
    <recommendedName>
        <fullName evidence="2">CCHC-type domain-containing protein</fullName>
    </recommendedName>
</protein>
<dbReference type="SUPFAM" id="SSF57756">
    <property type="entry name" value="Retrovirus zinc finger-like domains"/>
    <property type="match status" value="1"/>
</dbReference>
<dbReference type="InterPro" id="IPR007321">
    <property type="entry name" value="Transposase_28"/>
</dbReference>